<organism evidence="4 5">
    <name type="scientific">Cyprinodon variegatus</name>
    <name type="common">Sheepshead minnow</name>
    <dbReference type="NCBI Taxonomy" id="28743"/>
    <lineage>
        <taxon>Eukaryota</taxon>
        <taxon>Metazoa</taxon>
        <taxon>Chordata</taxon>
        <taxon>Craniata</taxon>
        <taxon>Vertebrata</taxon>
        <taxon>Euteleostomi</taxon>
        <taxon>Actinopterygii</taxon>
        <taxon>Neopterygii</taxon>
        <taxon>Teleostei</taxon>
        <taxon>Neoteleostei</taxon>
        <taxon>Acanthomorphata</taxon>
        <taxon>Ovalentaria</taxon>
        <taxon>Atherinomorphae</taxon>
        <taxon>Cyprinodontiformes</taxon>
        <taxon>Cyprinodontidae</taxon>
        <taxon>Cyprinodon</taxon>
    </lineage>
</organism>
<accession>A0A3Q2EF34</accession>
<dbReference type="InterPro" id="IPR008605">
    <property type="entry name" value="ECM1"/>
</dbReference>
<reference evidence="4" key="2">
    <citation type="submission" date="2025-09" db="UniProtKB">
        <authorList>
            <consortium name="Ensembl"/>
        </authorList>
    </citation>
    <scope>IDENTIFICATION</scope>
</reference>
<dbReference type="Ensembl" id="ENSCVAT00000031709.1">
    <property type="protein sequence ID" value="ENSCVAP00000030334.1"/>
    <property type="gene ID" value="ENSCVAG00000018750.1"/>
</dbReference>
<reference evidence="4" key="1">
    <citation type="submission" date="2025-08" db="UniProtKB">
        <authorList>
            <consortium name="Ensembl"/>
        </authorList>
    </citation>
    <scope>IDENTIFICATION</scope>
</reference>
<dbReference type="Proteomes" id="UP000265020">
    <property type="component" value="Unassembled WGS sequence"/>
</dbReference>
<evidence type="ECO:0000313" key="5">
    <source>
        <dbReference type="Proteomes" id="UP000265020"/>
    </source>
</evidence>
<keyword evidence="5" id="KW-1185">Reference proteome</keyword>
<evidence type="ECO:0000313" key="4">
    <source>
        <dbReference type="Ensembl" id="ENSCVAP00000030334.1"/>
    </source>
</evidence>
<protein>
    <submittedName>
        <fullName evidence="4">Extracellular matrix protein 1a</fullName>
    </submittedName>
</protein>
<dbReference type="AlphaFoldDB" id="A0A3Q2EF34"/>
<dbReference type="STRING" id="28743.ENSCVAP00000030334"/>
<dbReference type="GO" id="GO:0030500">
    <property type="term" value="P:regulation of bone mineralization"/>
    <property type="evidence" value="ECO:0007669"/>
    <property type="project" value="TreeGrafter"/>
</dbReference>
<evidence type="ECO:0000256" key="1">
    <source>
        <dbReference type="ARBA" id="ARBA00004613"/>
    </source>
</evidence>
<evidence type="ECO:0000256" key="3">
    <source>
        <dbReference type="ARBA" id="ARBA00022737"/>
    </source>
</evidence>
<evidence type="ECO:0000256" key="2">
    <source>
        <dbReference type="ARBA" id="ARBA00022525"/>
    </source>
</evidence>
<dbReference type="GO" id="GO:0005615">
    <property type="term" value="C:extracellular space"/>
    <property type="evidence" value="ECO:0007669"/>
    <property type="project" value="InterPro"/>
</dbReference>
<comment type="subcellular location">
    <subcellularLocation>
        <location evidence="1">Secreted</location>
    </subcellularLocation>
</comment>
<dbReference type="Gene3D" id="1.10.246.10">
    <property type="match status" value="1"/>
</dbReference>
<keyword evidence="3" id="KW-0677">Repeat</keyword>
<dbReference type="PANTHER" id="PTHR16776">
    <property type="entry name" value="EXTRACELLULAR MATRIX PROTEIN 1"/>
    <property type="match status" value="1"/>
</dbReference>
<sequence>TKRNSQTPVQVPFPPAVPHAGNINAICQNSHCRQRYPPSYFPRSGVSHLRRRGTAINRLESWYSLCCSSFSAEEEKLCCLQQAWKQALTRFCVEEFSTMTLAYNCCENTGEDRWRCFIGRLEKPDYSCVPGYTAPSMASEPGFTYDQSAC</sequence>
<dbReference type="PANTHER" id="PTHR16776:SF3">
    <property type="entry name" value="EXTRACELLULAR MATRIX PROTEIN 1"/>
    <property type="match status" value="1"/>
</dbReference>
<proteinExistence type="predicted"/>
<dbReference type="GO" id="GO:0007165">
    <property type="term" value="P:signal transduction"/>
    <property type="evidence" value="ECO:0007669"/>
    <property type="project" value="InterPro"/>
</dbReference>
<dbReference type="SUPFAM" id="SSF48552">
    <property type="entry name" value="Serum albumin-like"/>
    <property type="match status" value="1"/>
</dbReference>
<dbReference type="Pfam" id="PF05782">
    <property type="entry name" value="ECM1"/>
    <property type="match status" value="1"/>
</dbReference>
<name>A0A3Q2EF34_CYPVA</name>
<dbReference type="InterPro" id="IPR020858">
    <property type="entry name" value="Serum_albumin-like"/>
</dbReference>
<dbReference type="GeneTree" id="ENSGT00390000006215"/>
<dbReference type="OMA" id="TLPYECC"/>
<keyword evidence="2" id="KW-0964">Secreted</keyword>